<dbReference type="InterPro" id="IPR044043">
    <property type="entry name" value="VanA_C_cat"/>
</dbReference>
<comment type="caution">
    <text evidence="7">The sequence shown here is derived from an EMBL/GenBank/DDBJ whole genome shotgun (WGS) entry which is preliminary data.</text>
</comment>
<dbReference type="PANTHER" id="PTHR21266">
    <property type="entry name" value="IRON-SULFUR DOMAIN CONTAINING PROTEIN"/>
    <property type="match status" value="1"/>
</dbReference>
<dbReference type="GO" id="GO:0016491">
    <property type="term" value="F:oxidoreductase activity"/>
    <property type="evidence" value="ECO:0007669"/>
    <property type="project" value="UniProtKB-KW"/>
</dbReference>
<dbReference type="GO" id="GO:0051537">
    <property type="term" value="F:2 iron, 2 sulfur cluster binding"/>
    <property type="evidence" value="ECO:0007669"/>
    <property type="project" value="UniProtKB-KW"/>
</dbReference>
<evidence type="ECO:0000256" key="1">
    <source>
        <dbReference type="ARBA" id="ARBA00022714"/>
    </source>
</evidence>
<dbReference type="AlphaFoldDB" id="A0A3A1YYT2"/>
<sequence length="359" mass="40756">MHHTRRSLMRYLKNAWYVAALSSEVGPEDLFHRKLLGTNVLLYRKQDGDPVAMRDRCPHRFAPLHLGKRDGDQIVCHYHALKFDCTGQCTHNPHGSGNIPKAAKVPTYPLQEKYGFIWIWMGDEPADPAQLPDYSPLDNGPPTGIGYTHMHMNANYQLMIDNVMDLSHIDHVHGDAISTRGQLSPIIPEVKETERSVFARWEWKQTPPIFVLSHFLPDPQAEARHFFTVEWMPPANIQLSVGGAQGDTPFEQGVGAYDLHTCTPETEDSTHYFFATRRNHLEDDADFNAMKLKAMRDAFELEDGPIIQGVQEEMNGEEFFDLDPVLMSNDIASVKVRRNLLKLLEIEDSKTPQAETAKA</sequence>
<dbReference type="EMBL" id="NQYH01000001">
    <property type="protein sequence ID" value="RIY42338.1"/>
    <property type="molecule type" value="Genomic_DNA"/>
</dbReference>
<name>A0A3A1YYT2_9BURK</name>
<gene>
    <name evidence="7" type="ORF">CJP73_02605</name>
</gene>
<feature type="domain" description="Rieske" evidence="6">
    <location>
        <begin position="16"/>
        <end position="119"/>
    </location>
</feature>
<organism evidence="7 8">
    <name type="scientific">Neopusillimonas maritima</name>
    <dbReference type="NCBI Taxonomy" id="2026239"/>
    <lineage>
        <taxon>Bacteria</taxon>
        <taxon>Pseudomonadati</taxon>
        <taxon>Pseudomonadota</taxon>
        <taxon>Betaproteobacteria</taxon>
        <taxon>Burkholderiales</taxon>
        <taxon>Alcaligenaceae</taxon>
        <taxon>Neopusillimonas</taxon>
    </lineage>
</organism>
<keyword evidence="5" id="KW-0411">Iron-sulfur</keyword>
<dbReference type="InterPro" id="IPR050584">
    <property type="entry name" value="Cholesterol_7-desaturase"/>
</dbReference>
<evidence type="ECO:0000259" key="6">
    <source>
        <dbReference type="PROSITE" id="PS51296"/>
    </source>
</evidence>
<evidence type="ECO:0000256" key="2">
    <source>
        <dbReference type="ARBA" id="ARBA00022723"/>
    </source>
</evidence>
<protein>
    <submittedName>
        <fullName evidence="7">Rieske (2Fe-2S) protein</fullName>
    </submittedName>
</protein>
<dbReference type="InterPro" id="IPR017941">
    <property type="entry name" value="Rieske_2Fe-2S"/>
</dbReference>
<dbReference type="GO" id="GO:0005737">
    <property type="term" value="C:cytoplasm"/>
    <property type="evidence" value="ECO:0007669"/>
    <property type="project" value="TreeGrafter"/>
</dbReference>
<evidence type="ECO:0000313" key="8">
    <source>
        <dbReference type="Proteomes" id="UP000266206"/>
    </source>
</evidence>
<evidence type="ECO:0000313" key="7">
    <source>
        <dbReference type="EMBL" id="RIY42338.1"/>
    </source>
</evidence>
<keyword evidence="1" id="KW-0001">2Fe-2S</keyword>
<dbReference type="InterPro" id="IPR036922">
    <property type="entry name" value="Rieske_2Fe-2S_sf"/>
</dbReference>
<dbReference type="PROSITE" id="PS51296">
    <property type="entry name" value="RIESKE"/>
    <property type="match status" value="1"/>
</dbReference>
<dbReference type="SUPFAM" id="SSF55961">
    <property type="entry name" value="Bet v1-like"/>
    <property type="match status" value="1"/>
</dbReference>
<evidence type="ECO:0000256" key="3">
    <source>
        <dbReference type="ARBA" id="ARBA00023002"/>
    </source>
</evidence>
<reference evidence="7 8" key="1">
    <citation type="submission" date="2017-08" db="EMBL/GenBank/DDBJ databases">
        <title>Pusillimonas indicus sp. nov., a member of the family Alcaligenaceae isolated from surface seawater.</title>
        <authorList>
            <person name="Li J."/>
        </authorList>
    </citation>
    <scope>NUCLEOTIDE SEQUENCE [LARGE SCALE GENOMIC DNA]</scope>
    <source>
        <strain evidence="7 8">L52-1-41</strain>
    </source>
</reference>
<keyword evidence="4" id="KW-0408">Iron</keyword>
<dbReference type="PANTHER" id="PTHR21266:SF19">
    <property type="entry name" value="CHLOROPHYLLIDE A OXYGENASE, CHLOROPLASTIC"/>
    <property type="match status" value="1"/>
</dbReference>
<keyword evidence="3" id="KW-0560">Oxidoreductase</keyword>
<dbReference type="SUPFAM" id="SSF50022">
    <property type="entry name" value="ISP domain"/>
    <property type="match status" value="1"/>
</dbReference>
<dbReference type="Pfam" id="PF00355">
    <property type="entry name" value="Rieske"/>
    <property type="match status" value="1"/>
</dbReference>
<keyword evidence="2" id="KW-0479">Metal-binding</keyword>
<accession>A0A3A1YYT2</accession>
<dbReference type="Pfam" id="PF19112">
    <property type="entry name" value="VanA_C"/>
    <property type="match status" value="1"/>
</dbReference>
<dbReference type="Gene3D" id="3.90.380.10">
    <property type="entry name" value="Naphthalene 1,2-dioxygenase Alpha Subunit, Chain A, domain 1"/>
    <property type="match status" value="1"/>
</dbReference>
<dbReference type="Proteomes" id="UP000266206">
    <property type="component" value="Unassembled WGS sequence"/>
</dbReference>
<proteinExistence type="predicted"/>
<evidence type="ECO:0000256" key="4">
    <source>
        <dbReference type="ARBA" id="ARBA00023004"/>
    </source>
</evidence>
<evidence type="ECO:0000256" key="5">
    <source>
        <dbReference type="ARBA" id="ARBA00023014"/>
    </source>
</evidence>
<dbReference type="OrthoDB" id="9790995at2"/>
<dbReference type="GO" id="GO:0046872">
    <property type="term" value="F:metal ion binding"/>
    <property type="evidence" value="ECO:0007669"/>
    <property type="project" value="UniProtKB-KW"/>
</dbReference>
<dbReference type="Gene3D" id="2.102.10.10">
    <property type="entry name" value="Rieske [2Fe-2S] iron-sulphur domain"/>
    <property type="match status" value="1"/>
</dbReference>